<dbReference type="EMBL" id="CM047942">
    <property type="protein sequence ID" value="KAI9901267.1"/>
    <property type="molecule type" value="Genomic_DNA"/>
</dbReference>
<accession>A0ACC0V712</accession>
<dbReference type="Proteomes" id="UP001163324">
    <property type="component" value="Chromosome 3"/>
</dbReference>
<keyword evidence="2" id="KW-1185">Reference proteome</keyword>
<name>A0ACC0V712_9HYPO</name>
<comment type="caution">
    <text evidence="1">The sequence shown here is derived from an EMBL/GenBank/DDBJ whole genome shotgun (WGS) entry which is preliminary data.</text>
</comment>
<reference evidence="1" key="1">
    <citation type="submission" date="2022-10" db="EMBL/GenBank/DDBJ databases">
        <title>Complete Genome of Trichothecium roseum strain YXFP-22015, a Plant Pathogen Isolated from Citrus.</title>
        <authorList>
            <person name="Wang Y."/>
            <person name="Zhu L."/>
        </authorList>
    </citation>
    <scope>NUCLEOTIDE SEQUENCE</scope>
    <source>
        <strain evidence="1">YXFP-22015</strain>
    </source>
</reference>
<organism evidence="1 2">
    <name type="scientific">Trichothecium roseum</name>
    <dbReference type="NCBI Taxonomy" id="47278"/>
    <lineage>
        <taxon>Eukaryota</taxon>
        <taxon>Fungi</taxon>
        <taxon>Dikarya</taxon>
        <taxon>Ascomycota</taxon>
        <taxon>Pezizomycotina</taxon>
        <taxon>Sordariomycetes</taxon>
        <taxon>Hypocreomycetidae</taxon>
        <taxon>Hypocreales</taxon>
        <taxon>Hypocreales incertae sedis</taxon>
        <taxon>Trichothecium</taxon>
    </lineage>
</organism>
<evidence type="ECO:0000313" key="2">
    <source>
        <dbReference type="Proteomes" id="UP001163324"/>
    </source>
</evidence>
<gene>
    <name evidence="1" type="ORF">N3K66_003084</name>
</gene>
<protein>
    <submittedName>
        <fullName evidence="1">Uncharacterized protein</fullName>
    </submittedName>
</protein>
<sequence>MGWWPFSTSSSPRAEAIRAGDAIPTRSERQLCWAARDAFFACLDANSVEDPARCPRAVCRAENAVFEQDCSRAWVDYFKKWRVADLQKRRRLEELRRQGAQEMSVTSSFAPDGGAGEKGAKGVGDIQNLLDRKRS</sequence>
<evidence type="ECO:0000313" key="1">
    <source>
        <dbReference type="EMBL" id="KAI9901267.1"/>
    </source>
</evidence>
<proteinExistence type="predicted"/>